<evidence type="ECO:0000259" key="1">
    <source>
        <dbReference type="Pfam" id="PF09413"/>
    </source>
</evidence>
<dbReference type="EMBL" id="CP032382">
    <property type="protein sequence ID" value="AYB31443.1"/>
    <property type="molecule type" value="Genomic_DNA"/>
</dbReference>
<sequence>MMPGPDDIIVFQQFDNAIEANIVKAKLDAYGIPCFLTEENMANLYPGANSLMIFNVRLHLFANDAERAQQIVEEKNLLVHDDGGYACPRCLSKNIVRDFPQRYNLKLGHALNVLFFGIFFPHEKVFRCSDCNHEFDD</sequence>
<dbReference type="Pfam" id="PF09413">
    <property type="entry name" value="DUF2007"/>
    <property type="match status" value="1"/>
</dbReference>
<dbReference type="InterPro" id="IPR011322">
    <property type="entry name" value="N-reg_PII-like_a/b"/>
</dbReference>
<protein>
    <submittedName>
        <fullName evidence="2">DUF2007 domain-containing protein</fullName>
    </submittedName>
</protein>
<proteinExistence type="predicted"/>
<dbReference type="AlphaFoldDB" id="A0A385SI83"/>
<evidence type="ECO:0000313" key="3">
    <source>
        <dbReference type="Proteomes" id="UP000266183"/>
    </source>
</evidence>
<keyword evidence="3" id="KW-1185">Reference proteome</keyword>
<dbReference type="SUPFAM" id="SSF54913">
    <property type="entry name" value="GlnB-like"/>
    <property type="match status" value="1"/>
</dbReference>
<evidence type="ECO:0000313" key="2">
    <source>
        <dbReference type="EMBL" id="AYB31443.1"/>
    </source>
</evidence>
<organism evidence="2 3">
    <name type="scientific">Chryseolinea soli</name>
    <dbReference type="NCBI Taxonomy" id="2321403"/>
    <lineage>
        <taxon>Bacteria</taxon>
        <taxon>Pseudomonadati</taxon>
        <taxon>Bacteroidota</taxon>
        <taxon>Cytophagia</taxon>
        <taxon>Cytophagales</taxon>
        <taxon>Fulvivirgaceae</taxon>
        <taxon>Chryseolinea</taxon>
    </lineage>
</organism>
<gene>
    <name evidence="2" type="ORF">D4L85_13025</name>
</gene>
<reference evidence="3" key="1">
    <citation type="submission" date="2018-09" db="EMBL/GenBank/DDBJ databases">
        <title>Chryseolinea sp. KIS68-18 isolated from soil.</title>
        <authorList>
            <person name="Weon H.-Y."/>
            <person name="Kwon S.-W."/>
            <person name="Lee S.A."/>
        </authorList>
    </citation>
    <scope>NUCLEOTIDE SEQUENCE [LARGE SCALE GENOMIC DNA]</scope>
    <source>
        <strain evidence="3">KIS68-18</strain>
    </source>
</reference>
<dbReference type="Proteomes" id="UP000266183">
    <property type="component" value="Chromosome"/>
</dbReference>
<dbReference type="InterPro" id="IPR018551">
    <property type="entry name" value="DUF2007"/>
</dbReference>
<dbReference type="Gene3D" id="3.30.70.790">
    <property type="entry name" value="UreE, C-terminal domain"/>
    <property type="match status" value="1"/>
</dbReference>
<dbReference type="OrthoDB" id="8480302at2"/>
<dbReference type="KEGG" id="chk:D4L85_13025"/>
<feature type="domain" description="DUF2007" evidence="1">
    <location>
        <begin position="14"/>
        <end position="74"/>
    </location>
</feature>
<dbReference type="RefSeq" id="WP_119754716.1">
    <property type="nucleotide sequence ID" value="NZ_CP032382.1"/>
</dbReference>
<accession>A0A385SI83</accession>
<name>A0A385SI83_9BACT</name>